<dbReference type="EMBL" id="AZGZ01000022">
    <property type="protein sequence ID" value="KZZ89043.1"/>
    <property type="molecule type" value="Genomic_DNA"/>
</dbReference>
<feature type="region of interest" description="Disordered" evidence="1">
    <location>
        <begin position="1"/>
        <end position="42"/>
    </location>
</feature>
<sequence length="328" mass="37550">MDPNYQDRAGRGRRESYPRQRRRSSPPPKYSTADGPFTSTPEEYARTFGFNLHGEAFENEPDRLGRSAAYPYGVSRGYVEAWPGREYLPRTQNMNIPRASCSPRQQQQQSYFMGPHTPPYTPEELSRASYYDQRQHKIYINSDCLRATYGVPLPPPMYIRRPPTPAEIRAQNFEQSRPNKAYPTASPPSFLEDFDFPRRSARSKSYSHASSKSSSAASLTSSKTPFSSFKDYCAQTTVSAKEKVTRSAQKIRRTRNGSPHPKIINNMFDEYEDGGAHVMDIEVEERKVREMPLVRSRRASYVAVSGRGDRSRTKGTKWVDRTMKWALA</sequence>
<feature type="compositionally biased region" description="Basic and acidic residues" evidence="1">
    <location>
        <begin position="8"/>
        <end position="18"/>
    </location>
</feature>
<proteinExistence type="predicted"/>
<dbReference type="AlphaFoldDB" id="A0A162I5Y0"/>
<accession>A0A162I5Y0</accession>
<dbReference type="Proteomes" id="UP000242877">
    <property type="component" value="Unassembled WGS sequence"/>
</dbReference>
<evidence type="ECO:0000313" key="3">
    <source>
        <dbReference type="Proteomes" id="UP000242877"/>
    </source>
</evidence>
<keyword evidence="3" id="KW-1185">Reference proteome</keyword>
<gene>
    <name evidence="2" type="ORF">AAP_04528</name>
</gene>
<reference evidence="2 3" key="1">
    <citation type="journal article" date="2016" name="Genome Biol. Evol.">
        <title>Divergent and convergent evolution of fungal pathogenicity.</title>
        <authorList>
            <person name="Shang Y."/>
            <person name="Xiao G."/>
            <person name="Zheng P."/>
            <person name="Cen K."/>
            <person name="Zhan S."/>
            <person name="Wang C."/>
        </authorList>
    </citation>
    <scope>NUCLEOTIDE SEQUENCE [LARGE SCALE GENOMIC DNA]</scope>
    <source>
        <strain evidence="2 3">ARSEF 7405</strain>
    </source>
</reference>
<evidence type="ECO:0000256" key="1">
    <source>
        <dbReference type="SAM" id="MobiDB-lite"/>
    </source>
</evidence>
<name>A0A162I5Y0_9EURO</name>
<feature type="region of interest" description="Disordered" evidence="1">
    <location>
        <begin position="174"/>
        <end position="194"/>
    </location>
</feature>
<dbReference type="VEuPathDB" id="FungiDB:AAP_04528"/>
<protein>
    <submittedName>
        <fullName evidence="2">Uncharacterized protein</fullName>
    </submittedName>
</protein>
<comment type="caution">
    <text evidence="2">The sequence shown here is derived from an EMBL/GenBank/DDBJ whole genome shotgun (WGS) entry which is preliminary data.</text>
</comment>
<feature type="region of interest" description="Disordered" evidence="1">
    <location>
        <begin position="205"/>
        <end position="224"/>
    </location>
</feature>
<evidence type="ECO:0000313" key="2">
    <source>
        <dbReference type="EMBL" id="KZZ89043.1"/>
    </source>
</evidence>
<feature type="compositionally biased region" description="Low complexity" evidence="1">
    <location>
        <begin position="205"/>
        <end position="223"/>
    </location>
</feature>
<organism evidence="2 3">
    <name type="scientific">Ascosphaera apis ARSEF 7405</name>
    <dbReference type="NCBI Taxonomy" id="392613"/>
    <lineage>
        <taxon>Eukaryota</taxon>
        <taxon>Fungi</taxon>
        <taxon>Dikarya</taxon>
        <taxon>Ascomycota</taxon>
        <taxon>Pezizomycotina</taxon>
        <taxon>Eurotiomycetes</taxon>
        <taxon>Eurotiomycetidae</taxon>
        <taxon>Onygenales</taxon>
        <taxon>Ascosphaeraceae</taxon>
        <taxon>Ascosphaera</taxon>
    </lineage>
</organism>